<protein>
    <recommendedName>
        <fullName evidence="4">Integrase</fullName>
    </recommendedName>
</protein>
<evidence type="ECO:0000313" key="2">
    <source>
        <dbReference type="EMBL" id="GAA4470462.1"/>
    </source>
</evidence>
<keyword evidence="3" id="KW-1185">Reference proteome</keyword>
<comment type="caution">
    <text evidence="2">The sequence shown here is derived from an EMBL/GenBank/DDBJ whole genome shotgun (WGS) entry which is preliminary data.</text>
</comment>
<name>A0ABP8NP70_9BACT</name>
<organism evidence="2 3">
    <name type="scientific">Nibrella saemangeumensis</name>
    <dbReference type="NCBI Taxonomy" id="1084526"/>
    <lineage>
        <taxon>Bacteria</taxon>
        <taxon>Pseudomonadati</taxon>
        <taxon>Bacteroidota</taxon>
        <taxon>Cytophagia</taxon>
        <taxon>Cytophagales</taxon>
        <taxon>Spirosomataceae</taxon>
        <taxon>Nibrella</taxon>
    </lineage>
</organism>
<evidence type="ECO:0000256" key="1">
    <source>
        <dbReference type="SAM" id="MobiDB-lite"/>
    </source>
</evidence>
<reference evidence="3" key="1">
    <citation type="journal article" date="2019" name="Int. J. Syst. Evol. Microbiol.">
        <title>The Global Catalogue of Microorganisms (GCM) 10K type strain sequencing project: providing services to taxonomists for standard genome sequencing and annotation.</title>
        <authorList>
            <consortium name="The Broad Institute Genomics Platform"/>
            <consortium name="The Broad Institute Genome Sequencing Center for Infectious Disease"/>
            <person name="Wu L."/>
            <person name="Ma J."/>
        </authorList>
    </citation>
    <scope>NUCLEOTIDE SEQUENCE [LARGE SCALE GENOMIC DNA]</scope>
    <source>
        <strain evidence="3">JCM 17927</strain>
    </source>
</reference>
<dbReference type="RefSeq" id="WP_345250045.1">
    <property type="nucleotide sequence ID" value="NZ_BAABHD010000084.1"/>
</dbReference>
<gene>
    <name evidence="2" type="ORF">GCM10023189_59100</name>
</gene>
<evidence type="ECO:0000313" key="3">
    <source>
        <dbReference type="Proteomes" id="UP001501175"/>
    </source>
</evidence>
<proteinExistence type="predicted"/>
<sequence>MGLEIRNGRPYYYRKVRRDGKVTSEYAGSGIVAEYAALMDEADRPDKEQQRESSRQQREADRKADQELLSLEQSLNELFTAVALANGYHKVKRQWRKKRQR</sequence>
<dbReference type="EMBL" id="BAABHD010000084">
    <property type="protein sequence ID" value="GAA4470462.1"/>
    <property type="molecule type" value="Genomic_DNA"/>
</dbReference>
<feature type="region of interest" description="Disordered" evidence="1">
    <location>
        <begin position="42"/>
        <end position="65"/>
    </location>
</feature>
<dbReference type="Proteomes" id="UP001501175">
    <property type="component" value="Unassembled WGS sequence"/>
</dbReference>
<accession>A0ABP8NP70</accession>
<evidence type="ECO:0008006" key="4">
    <source>
        <dbReference type="Google" id="ProtNLM"/>
    </source>
</evidence>